<dbReference type="HOGENOM" id="CLU_001650_6_4_1"/>
<dbReference type="RefSeq" id="XP_009541647.1">
    <property type="nucleotide sequence ID" value="XM_009543352.1"/>
</dbReference>
<feature type="non-terminal residue" evidence="1">
    <location>
        <position position="1"/>
    </location>
</feature>
<sequence>KYIDIYYHFTCKAIDKGYITLVYYPTNKIVANIFTKALLHLKIEKMVILLGLYAV</sequence>
<accession>W4KQX8</accession>
<evidence type="ECO:0000313" key="1">
    <source>
        <dbReference type="EMBL" id="ETW87785.1"/>
    </source>
</evidence>
<dbReference type="InParanoid" id="W4KQX8"/>
<dbReference type="GeneID" id="20669350"/>
<protein>
    <submittedName>
        <fullName evidence="1">Uncharacterized protein</fullName>
    </submittedName>
</protein>
<dbReference type="AlphaFoldDB" id="W4KQX8"/>
<dbReference type="EMBL" id="KI925454">
    <property type="protein sequence ID" value="ETW87785.1"/>
    <property type="molecule type" value="Genomic_DNA"/>
</dbReference>
<reference evidence="1 2" key="1">
    <citation type="journal article" date="2012" name="New Phytol.">
        <title>Insight into trade-off between wood decay and parasitism from the genome of a fungal forest pathogen.</title>
        <authorList>
            <person name="Olson A."/>
            <person name="Aerts A."/>
            <person name="Asiegbu F."/>
            <person name="Belbahri L."/>
            <person name="Bouzid O."/>
            <person name="Broberg A."/>
            <person name="Canback B."/>
            <person name="Coutinho P.M."/>
            <person name="Cullen D."/>
            <person name="Dalman K."/>
            <person name="Deflorio G."/>
            <person name="van Diepen L.T."/>
            <person name="Dunand C."/>
            <person name="Duplessis S."/>
            <person name="Durling M."/>
            <person name="Gonthier P."/>
            <person name="Grimwood J."/>
            <person name="Fossdal C.G."/>
            <person name="Hansson D."/>
            <person name="Henrissat B."/>
            <person name="Hietala A."/>
            <person name="Himmelstrand K."/>
            <person name="Hoffmeister D."/>
            <person name="Hogberg N."/>
            <person name="James T.Y."/>
            <person name="Karlsson M."/>
            <person name="Kohler A."/>
            <person name="Kues U."/>
            <person name="Lee Y.H."/>
            <person name="Lin Y.C."/>
            <person name="Lind M."/>
            <person name="Lindquist E."/>
            <person name="Lombard V."/>
            <person name="Lucas S."/>
            <person name="Lunden K."/>
            <person name="Morin E."/>
            <person name="Murat C."/>
            <person name="Park J."/>
            <person name="Raffaello T."/>
            <person name="Rouze P."/>
            <person name="Salamov A."/>
            <person name="Schmutz J."/>
            <person name="Solheim H."/>
            <person name="Stahlberg J."/>
            <person name="Velez H."/>
            <person name="de Vries R.P."/>
            <person name="Wiebenga A."/>
            <person name="Woodward S."/>
            <person name="Yakovlev I."/>
            <person name="Garbelotto M."/>
            <person name="Martin F."/>
            <person name="Grigoriev I.V."/>
            <person name="Stenlid J."/>
        </authorList>
    </citation>
    <scope>NUCLEOTIDE SEQUENCE [LARGE SCALE GENOMIC DNA]</scope>
    <source>
        <strain evidence="1 2">TC 32-1</strain>
    </source>
</reference>
<dbReference type="OrthoDB" id="413361at2759"/>
<dbReference type="KEGG" id="hir:HETIRDRAFT_305813"/>
<proteinExistence type="predicted"/>
<dbReference type="Proteomes" id="UP000030671">
    <property type="component" value="Unassembled WGS sequence"/>
</dbReference>
<gene>
    <name evidence="1" type="ORF">HETIRDRAFT_305813</name>
</gene>
<organism evidence="1 2">
    <name type="scientific">Heterobasidion irregulare (strain TC 32-1)</name>
    <dbReference type="NCBI Taxonomy" id="747525"/>
    <lineage>
        <taxon>Eukaryota</taxon>
        <taxon>Fungi</taxon>
        <taxon>Dikarya</taxon>
        <taxon>Basidiomycota</taxon>
        <taxon>Agaricomycotina</taxon>
        <taxon>Agaricomycetes</taxon>
        <taxon>Russulales</taxon>
        <taxon>Bondarzewiaceae</taxon>
        <taxon>Heterobasidion</taxon>
        <taxon>Heterobasidion annosum species complex</taxon>
    </lineage>
</organism>
<keyword evidence="2" id="KW-1185">Reference proteome</keyword>
<name>W4KQX8_HETIT</name>
<evidence type="ECO:0000313" key="2">
    <source>
        <dbReference type="Proteomes" id="UP000030671"/>
    </source>
</evidence>